<dbReference type="InterPro" id="IPR020806">
    <property type="entry name" value="PKS_PP-bd"/>
</dbReference>
<accession>A0ABQ4JID6</accession>
<evidence type="ECO:0000259" key="8">
    <source>
        <dbReference type="PROSITE" id="PS50075"/>
    </source>
</evidence>
<evidence type="ECO:0000256" key="4">
    <source>
        <dbReference type="ARBA" id="ARBA00022598"/>
    </source>
</evidence>
<sequence length="4504" mass="487022">MNECSWQDDLRAVPDGHTREELAQAVLVALANRYDPREDFDALSLTDLLTDTDGDRPTPDDWGLSLTVTDEDERLRYVLRHDGSLFPPEVVARMGANYRTLLADAVAHPHRPIAELRLLSADERRDLLTAADGISWPYLRDASVHSLVENQVMVTPDAPAVAHAGGIISYRQLNERANRLARALRASGLGTGERVGVALPWSARTPELLLAVAKAGLAYVPLAAAGDPERLAVIEKQSQLAAMLVDDDTAPDRADASATPVLSLATLDERAAGQPAGNLDLAVAADTPAYLVFDPAEADPADGAVVPHRTVVAVLAWAWETYSFEEAARVRAIAGPGGDRAAFELWCPLTMGGCLMLDGSSAAATLLVTTAAELADLLDRDAVPPATRVLHVTGDQLDAELVDAVFAGTAVTRLNAVYGPPEAGGHATYACHTAPPSAPPTVGRPIHNVYAYLLDGHGRLVPRGVPGELHLGGDIVSDRYLDDAARGRRLFRGGPDDSFRTLLPTGRPAVWTEDGELRLVDRDGPVTYRSDEERLLCEVFAAALGEPEIWPDDDFFDFDGDSLIAVKVVSRIRALLGVEVSIRMLFEARTPAELARRLACAERAGVTLAPRDRPDLVPLSFAQQRLWFLDRMEGPSPTYNVPLIYRLDGELRHPALAEALADVVGRHESLRTVFPEVDGQPVQRVVPAAEARPPFSVERVTPAEAEERVREAARYAFDLEAEIPVRAWLFVTGPTEHVLLVLLHHIAADEWSKEALAGDLARAYEARCQAVAPTFPPLPVQYVDYTLWQRDVLGDASDPDSAMGAQLRFWKQALAGLPDEIGLPFDRPRPVTPSYRGSLLDLHVDAEVHEGLIQLSRRAGATIFMVFHAAFAVLLSKLSGGTDIPIGTPVAGRGDEALDELVGFFVNTVVLRSDLSGNPTFEELLTRVRDCDLDALAHQEIPFEQLVRELNPVRAVGRNPLFQVSMTAQPTDTRLALPGVRATGETRVFGVSRFDLHVNFDERYTDDRRPAGVALQIEFSTDLFDVATIETTARRLIRVLAAVAADAGTRLGDIDVLGAEERATILTRWSDNPWEVPADTVLPDLLAAQVARTPDAPAVQMGDTVLSYAELNARANRLARHLVRQGVGPESLVALQMPRSVDLVVAVWAVLKAGGAYVPIDGTYPAERISFMLRDARPTVLLTEPVDAADESEADLTDADRRGPLLPAHPCYVIYTSGSTGVPKAVSMPGAAMVNLLVWWTAVEPPARIAQFSAFSFDVSVMEMLIATVGGGTIVLPEDHIRKDMDRLVQWMGDNGVNDFTFVPNLVLNAFCEAANAAGATLPALTRIGQGGETLVLSAAVKDFFRASRPHRQLVNGYGPTETHMATEYKMPHSVDDWPDDAPIGRPIANTRLYVLDRWMQPVPPNVIGELYIGGAQLARGYLNRPGLTAARFVANPYGEPGSRLYRTGDLVRWRADGEMLFVGRTDHQVKVRGFRIELGEIEAVLREHPRLAQVAVVAVQERPGVRQVVAYVVPAEAAPDPRDLHRFVADRLPDYMVPSAFVTLDHLPLNPNGKLDRVKLPTPAASVAGRSPRTRVEQVLCDIYSDILGVPSVTIDDDFFALGGHSLTATKLMSRLRAKLRIDLPIRALFDERTPAGLATLAENAERAVVPLEPRPRPERVPLSFAQQRLWFLDRLEGPSPTYNNPLVSRLAGDLDRAALATALADIVGRHESLRTVFPEVDGAPVQRILPPEQVDTTPVVARITPGELDARLRAAAAQPFDLATEIPLRAWLFELGPREHVLMFVVHHIATDGWSMQPFIRDLSEAYEARRQGRAPDWAPLPVQYADYAIWQREVLGEVVAPTGVGAAHLAYWREALAGAPDELALPFDRPRPSMSTYRGDVVPFHVGPEAHARLVELARATGTTSFMVFQAAVAALLGKLTGGTDILVGAPVAGRADEALHDLVGFFVNTVVLRTDLSGDPTFTELLARVRDNTLAAFAHQDVPFEQVVEALNPARSLARNPLFQVLMPFNSNLAGTSVGLPGLDMTPEEAPLDIAKVDLSFNLRENFGPAGEPLGVEGELQYSTDLFERPTIAAIGERLHRMLAAVVDAPERRLHAIDVLGPAERARLLGEWSGSAASTPRTEPARHTPELIEEWSRRTPEVVAVVCGDATLTYRELASRANQLARHLRAQGVGPEDRVAVVLPRSVDLLVALLAVWKAGAAYLPIDPEHPAERIAYLVADAAPRVTLDGPVDLGGYPAGGLTPAERPGATAGALPAYVIYTSGSTGRPKGVVVSHDNLSSLLDAMRGRLPFGPDSRLLATTTVGFDIAALELFLPLTSGATVVLADEEEAREPRHLLALLGRHRITTTQATPSLWRAVTAEAADELSGVDVLVGGEALPADLAEELARQARSVTNVYGPTEATIWSTSAPVLAGAAPSIGTPLSNTRAYVLDAGLRPVPAGVAGELYLAGRGVARGYLDRPGLTAERFVACPYGAPGERMYRTGDLVRWDAEGRLVYLGRVDDQLKLRGFRIELGELEGVLREQPGVADAAAAVHRFGAEDQRLVGYVRPQPGAVVDPVALRGRLAELLPDYLVPVAVLTLDELPLSPNGKLDRGALPAPRFATGVGSRAPRTPRERVLCELFAEVLGVPEVGVDDDFFALGGHSLLATRLTSRIRALLGVEVPIRAIFDTPTVAALAPDRHAGRRVRPALRRRDERPDRPPLSFAQRRLWFIDRFEGPSPTYNVPLVLRLVGALDVPALQRAVRDVVARHESLRTVFTQIDDGTPVQRVIPVDETELTVPLVDVTAGGRAEVLAELATHRFDLAREIPIRAAVLRCADQEHLLALTVHHIAGDGGSMAPLARDVSVAYEAHRARREPDWAPLPVQYLDYTLWQRELLGDESDPDSLLAEQFAYWRDELAGVPHPLQLPTDRPRPAVASFRGDAVDFEVDPALFAAVEDLARARGTTVAMVFQAALAVLLRQLGGGDDLTIGSPIAGRTDEALRDLVGFFVNTWVLRVDLSGEPSFEQLLDRVRDKALRAYDSQDVPFERLVELLNPTRSTAHQPLFQVMFAWQNNEIPEFDLSGLRVTFLPATTGTAKFDLFVNMAKAPDAGAVGVVEYATDLFEPATVRRLVVRFVQVLRQVVACPTIAVGAVEVVSPDERHRLLRELIGPTATVPSVTVADLFERQVAATPDALAVSSDAGGELDGLTYREVDARANRLAHWLRARGVGPERRVVVLLPRSTDLVVGLLAVLKAGGSYVAVDPEYPAARVAQVIEDAAPVVVLDRETLALGAAGGPCDAPDRVATHPAAGAYVLYTSGSTGRPKGVVVSHESMVNLLLSMRDTLRVDARDRLLAVTTIAFDIAMLEVFLPLVTGAAVVVAARETVLHPAALLDLARRAGCTILQGTPSLWRMLAAHGLDGLRGLRVALVGGEALTTDLADTLRAVAVQAVNGYGPTEATIYATTWTIGRTAASPPIGRPVANGRAYVLDSALRLVPPGVVGELYLAGTGLARGYLDQPALTGVRFVADPYGPAGERMYRTGDLARWNAVGELEYAGRVDHQIKVRGFRIEPGEVEAALTGHPDVRQALVVALADRPDDQRLVAYVVPAVSGSEAGADEQVQEWQEVYDQAYASAGAEGWGEDFGVWNSSYTDEPIPLPEMREWRDEAVDRIRSWSPRRVLELGVGTGLLMSRLIGEVDEYWGTDFSAAGIERLRADVAAAGYADRARLRCQPAHDLSGLPEGHFDTVVLNSVVQYFPNAAYLDLVLAGALDLLAPGGRVVVGDVRNARTLRRLRTAIHRAQRPAAGPAAERAAVEQAVLLENELVVDPARFSRWADRHDVGAVDIRLKTGRAHNELTRHRYEVVLHKTPVAVEPVHDVPVVRWTGLDDLIATVRADGLPVRVSGIPNARLATEAAGSDNGAAVDPYELRESLGRQGWDAVLTWSAEADRFDAVVLDRPATGRPLSGVFLPGAGDADGPLVNDPSAARQVARLAVTLRGYVAERLPDYMVPAAVVPVGEVPLTPNGKVDRSALPPPDYARASTGRAPRTGAEERLAGLFAAVLGLDRVGVDDGFFDLGGHSLLAVRLLTAVEKAFGVRVAVADFLAAPRVREVAELIAQAGTGRATGRPALVPASEAELDAELSFPTVTRPAHAPRAVLLTGATGFVGAFVLAELLRRTDARVICLVRGDSAAHARKRLHDTVGRYGLDVDVADPRLDVVRGDLAQPRLGLDPALWGRLADAVDAVLHCGAQVNHLSPYDRLRPANVDGTTELLRLAAEGNPKRFHHVSTLGVFTPETALVTEDSPITDQRHPVGAGYAASKWVADGLVLRAIERGAAGGLYRLGRAWAASGSGVVDQDDMFCRLLTSCAALGCYPTEPFLRDSLLPVDYVARALVALALAGEEPGPVRHLHHPGRVGPGEFMRVRDGLRGTRSEAVSLAEWLRRVAEDGRELPIAPYLPHLHGYLDDPDGRPADTRFVNDRTMHRLRRLGLPAPEIDESMIINCWRFLEREGHVAS</sequence>
<keyword evidence="5" id="KW-0808">Transferase</keyword>
<dbReference type="Pfam" id="PF00501">
    <property type="entry name" value="AMP-binding"/>
    <property type="match status" value="4"/>
</dbReference>
<dbReference type="InterPro" id="IPR013217">
    <property type="entry name" value="Methyltransf_12"/>
</dbReference>
<protein>
    <recommendedName>
        <fullName evidence="8">Carrier domain-containing protein</fullName>
    </recommendedName>
</protein>
<dbReference type="SUPFAM" id="SSF47336">
    <property type="entry name" value="ACP-like"/>
    <property type="match status" value="4"/>
</dbReference>
<dbReference type="CDD" id="cd02440">
    <property type="entry name" value="AdoMet_MTases"/>
    <property type="match status" value="1"/>
</dbReference>
<keyword evidence="10" id="KW-1185">Reference proteome</keyword>
<dbReference type="InterPro" id="IPR009081">
    <property type="entry name" value="PP-bd_ACP"/>
</dbReference>
<dbReference type="Gene3D" id="1.10.1200.10">
    <property type="entry name" value="ACP-like"/>
    <property type="match status" value="4"/>
</dbReference>
<dbReference type="InterPro" id="IPR029063">
    <property type="entry name" value="SAM-dependent_MTases_sf"/>
</dbReference>
<dbReference type="SMART" id="SM00823">
    <property type="entry name" value="PKS_PP"/>
    <property type="match status" value="4"/>
</dbReference>
<dbReference type="Proteomes" id="UP000653076">
    <property type="component" value="Unassembled WGS sequence"/>
</dbReference>
<keyword evidence="4" id="KW-0436">Ligase</keyword>
<dbReference type="InterPro" id="IPR036736">
    <property type="entry name" value="ACP-like_sf"/>
</dbReference>
<dbReference type="Pfam" id="PF00550">
    <property type="entry name" value="PP-binding"/>
    <property type="match status" value="4"/>
</dbReference>
<dbReference type="InterPro" id="IPR036291">
    <property type="entry name" value="NAD(P)-bd_dom_sf"/>
</dbReference>
<evidence type="ECO:0000256" key="1">
    <source>
        <dbReference type="ARBA" id="ARBA00001957"/>
    </source>
</evidence>
<feature type="domain" description="Carrier" evidence="8">
    <location>
        <begin position="1572"/>
        <end position="1647"/>
    </location>
</feature>
<evidence type="ECO:0000256" key="6">
    <source>
        <dbReference type="ARBA" id="ARBA00022737"/>
    </source>
</evidence>
<evidence type="ECO:0000256" key="7">
    <source>
        <dbReference type="SAM" id="MobiDB-lite"/>
    </source>
</evidence>
<dbReference type="Gene3D" id="3.30.300.30">
    <property type="match status" value="4"/>
</dbReference>
<feature type="region of interest" description="Disordered" evidence="7">
    <location>
        <begin position="4013"/>
        <end position="4035"/>
    </location>
</feature>
<dbReference type="Gene3D" id="3.40.50.12780">
    <property type="entry name" value="N-terminal domain of ligase-like"/>
    <property type="match status" value="2"/>
</dbReference>
<dbReference type="InterPro" id="IPR013120">
    <property type="entry name" value="FAR_NAD-bd"/>
</dbReference>
<dbReference type="CDD" id="cd12116">
    <property type="entry name" value="A_NRPS_Ta1_like"/>
    <property type="match status" value="1"/>
</dbReference>
<organism evidence="9 10">
    <name type="scientific">Micromonospora qiuiae</name>
    <dbReference type="NCBI Taxonomy" id="502268"/>
    <lineage>
        <taxon>Bacteria</taxon>
        <taxon>Bacillati</taxon>
        <taxon>Actinomycetota</taxon>
        <taxon>Actinomycetes</taxon>
        <taxon>Micromonosporales</taxon>
        <taxon>Micromonosporaceae</taxon>
        <taxon>Micromonospora</taxon>
    </lineage>
</organism>
<evidence type="ECO:0000256" key="5">
    <source>
        <dbReference type="ARBA" id="ARBA00022679"/>
    </source>
</evidence>
<dbReference type="PANTHER" id="PTHR45527:SF1">
    <property type="entry name" value="FATTY ACID SYNTHASE"/>
    <property type="match status" value="1"/>
</dbReference>
<dbReference type="SUPFAM" id="SSF52777">
    <property type="entry name" value="CoA-dependent acyltransferases"/>
    <property type="match status" value="7"/>
</dbReference>
<dbReference type="Pfam" id="PF08242">
    <property type="entry name" value="Methyltransf_12"/>
    <property type="match status" value="1"/>
</dbReference>
<dbReference type="EMBL" id="BOPC01000064">
    <property type="protein sequence ID" value="GIJ29220.1"/>
    <property type="molecule type" value="Genomic_DNA"/>
</dbReference>
<comment type="caution">
    <text evidence="9">The sequence shown here is derived from an EMBL/GenBank/DDBJ whole genome shotgun (WGS) entry which is preliminary data.</text>
</comment>
<dbReference type="SUPFAM" id="SSF53335">
    <property type="entry name" value="S-adenosyl-L-methionine-dependent methyltransferases"/>
    <property type="match status" value="1"/>
</dbReference>
<dbReference type="CDD" id="cd05930">
    <property type="entry name" value="A_NRPS"/>
    <property type="match status" value="2"/>
</dbReference>
<dbReference type="RefSeq" id="WP_204036694.1">
    <property type="nucleotide sequence ID" value="NZ_BOPC01000064.1"/>
</dbReference>
<dbReference type="NCBIfam" id="TIGR01746">
    <property type="entry name" value="Thioester-redct"/>
    <property type="match status" value="1"/>
</dbReference>
<dbReference type="InterPro" id="IPR010071">
    <property type="entry name" value="AA_adenyl_dom"/>
</dbReference>
<keyword evidence="6" id="KW-0677">Repeat</keyword>
<dbReference type="Gene3D" id="3.30.559.30">
    <property type="entry name" value="Nonribosomal peptide synthetase, condensation domain"/>
    <property type="match status" value="4"/>
</dbReference>
<comment type="cofactor">
    <cofactor evidence="1">
        <name>pantetheine 4'-phosphate</name>
        <dbReference type="ChEBI" id="CHEBI:47942"/>
    </cofactor>
</comment>
<dbReference type="CDD" id="cd19540">
    <property type="entry name" value="LCL_NRPS-like"/>
    <property type="match status" value="3"/>
</dbReference>
<dbReference type="PANTHER" id="PTHR45527">
    <property type="entry name" value="NONRIBOSOMAL PEPTIDE SYNTHETASE"/>
    <property type="match status" value="1"/>
</dbReference>
<dbReference type="InterPro" id="IPR042099">
    <property type="entry name" value="ANL_N_sf"/>
</dbReference>
<dbReference type="NCBIfam" id="NF003417">
    <property type="entry name" value="PRK04813.1"/>
    <property type="match status" value="7"/>
</dbReference>
<dbReference type="InterPro" id="IPR045851">
    <property type="entry name" value="AMP-bd_C_sf"/>
</dbReference>
<dbReference type="PROSITE" id="PS50075">
    <property type="entry name" value="CARRIER"/>
    <property type="match status" value="4"/>
</dbReference>
<dbReference type="Pfam" id="PF13193">
    <property type="entry name" value="AMP-binding_C"/>
    <property type="match status" value="3"/>
</dbReference>
<evidence type="ECO:0000313" key="10">
    <source>
        <dbReference type="Proteomes" id="UP000653076"/>
    </source>
</evidence>
<feature type="domain" description="Carrier" evidence="8">
    <location>
        <begin position="527"/>
        <end position="602"/>
    </location>
</feature>
<dbReference type="PROSITE" id="PS00455">
    <property type="entry name" value="AMP_BINDING"/>
    <property type="match status" value="3"/>
</dbReference>
<dbReference type="CDD" id="cd05235">
    <property type="entry name" value="SDR_e1"/>
    <property type="match status" value="1"/>
</dbReference>
<dbReference type="InterPro" id="IPR006162">
    <property type="entry name" value="Ppantetheine_attach_site"/>
</dbReference>
<dbReference type="Pfam" id="PF00668">
    <property type="entry name" value="Condensation"/>
    <property type="match status" value="3"/>
</dbReference>
<dbReference type="Gene3D" id="3.30.559.10">
    <property type="entry name" value="Chloramphenicol acetyltransferase-like domain"/>
    <property type="match status" value="3"/>
</dbReference>
<dbReference type="PROSITE" id="PS00012">
    <property type="entry name" value="PHOSPHOPANTETHEINE"/>
    <property type="match status" value="2"/>
</dbReference>
<name>A0ABQ4JID6_9ACTN</name>
<dbReference type="InterPro" id="IPR023213">
    <property type="entry name" value="CAT-like_dom_sf"/>
</dbReference>
<dbReference type="Gene3D" id="3.40.50.720">
    <property type="entry name" value="NAD(P)-binding Rossmann-like Domain"/>
    <property type="match status" value="1"/>
</dbReference>
<proteinExistence type="predicted"/>
<dbReference type="InterPro" id="IPR025110">
    <property type="entry name" value="AMP-bd_C"/>
</dbReference>
<dbReference type="Gene3D" id="3.40.50.150">
    <property type="entry name" value="Vaccinia Virus protein VP39"/>
    <property type="match status" value="1"/>
</dbReference>
<dbReference type="SUPFAM" id="SSF51735">
    <property type="entry name" value="NAD(P)-binding Rossmann-fold domains"/>
    <property type="match status" value="1"/>
</dbReference>
<dbReference type="InterPro" id="IPR010080">
    <property type="entry name" value="Thioester_reductase-like_dom"/>
</dbReference>
<dbReference type="Gene3D" id="2.30.38.10">
    <property type="entry name" value="Luciferase, Domain 3"/>
    <property type="match status" value="2"/>
</dbReference>
<feature type="domain" description="Carrier" evidence="8">
    <location>
        <begin position="2615"/>
        <end position="2690"/>
    </location>
</feature>
<keyword evidence="3" id="KW-0597">Phosphoprotein</keyword>
<dbReference type="Gene3D" id="3.40.50.980">
    <property type="match status" value="4"/>
</dbReference>
<feature type="domain" description="Carrier" evidence="8">
    <location>
        <begin position="4033"/>
        <end position="4108"/>
    </location>
</feature>
<dbReference type="Pfam" id="PF07993">
    <property type="entry name" value="NAD_binding_4"/>
    <property type="match status" value="1"/>
</dbReference>
<evidence type="ECO:0000313" key="9">
    <source>
        <dbReference type="EMBL" id="GIJ29220.1"/>
    </source>
</evidence>
<evidence type="ECO:0000256" key="2">
    <source>
        <dbReference type="ARBA" id="ARBA00022450"/>
    </source>
</evidence>
<dbReference type="NCBIfam" id="TIGR01733">
    <property type="entry name" value="AA-adenyl-dom"/>
    <property type="match status" value="3"/>
</dbReference>
<gene>
    <name evidence="9" type="ORF">Vqi01_43820</name>
</gene>
<dbReference type="InterPro" id="IPR001242">
    <property type="entry name" value="Condensation_dom"/>
</dbReference>
<reference evidence="9 10" key="1">
    <citation type="submission" date="2021-01" db="EMBL/GenBank/DDBJ databases">
        <title>Whole genome shotgun sequence of Verrucosispora qiuiae NBRC 106684.</title>
        <authorList>
            <person name="Komaki H."/>
            <person name="Tamura T."/>
        </authorList>
    </citation>
    <scope>NUCLEOTIDE SEQUENCE [LARGE SCALE GENOMIC DNA]</scope>
    <source>
        <strain evidence="9 10">NBRC 106684</strain>
    </source>
</reference>
<keyword evidence="2" id="KW-0596">Phosphopantetheine</keyword>
<dbReference type="SUPFAM" id="SSF56801">
    <property type="entry name" value="Acetyl-CoA synthetase-like"/>
    <property type="match status" value="4"/>
</dbReference>
<evidence type="ECO:0000256" key="3">
    <source>
        <dbReference type="ARBA" id="ARBA00022553"/>
    </source>
</evidence>
<dbReference type="InterPro" id="IPR000873">
    <property type="entry name" value="AMP-dep_synth/lig_dom"/>
</dbReference>
<dbReference type="InterPro" id="IPR020845">
    <property type="entry name" value="AMP-binding_CS"/>
</dbReference>